<dbReference type="GO" id="GO:0003984">
    <property type="term" value="F:acetolactate synthase activity"/>
    <property type="evidence" value="ECO:0007669"/>
    <property type="project" value="UniProtKB-EC"/>
</dbReference>
<evidence type="ECO:0000256" key="1">
    <source>
        <dbReference type="ARBA" id="ARBA00001946"/>
    </source>
</evidence>
<proteinExistence type="inferred from homology"/>
<reference evidence="17" key="1">
    <citation type="journal article" date="2015" name="Nature">
        <title>Complex archaea that bridge the gap between prokaryotes and eukaryotes.</title>
        <authorList>
            <person name="Spang A."/>
            <person name="Saw J.H."/>
            <person name="Jorgensen S.L."/>
            <person name="Zaremba-Niedzwiedzka K."/>
            <person name="Martijn J."/>
            <person name="Lind A.E."/>
            <person name="van Eijk R."/>
            <person name="Schleper C."/>
            <person name="Guy L."/>
            <person name="Ettema T.J."/>
        </authorList>
    </citation>
    <scope>NUCLEOTIDE SEQUENCE</scope>
</reference>
<keyword evidence="9" id="KW-0479">Metal-binding</keyword>
<dbReference type="PROSITE" id="PS00187">
    <property type="entry name" value="TPP_ENZYMES"/>
    <property type="match status" value="1"/>
</dbReference>
<keyword evidence="10" id="KW-0460">Magnesium</keyword>
<dbReference type="InterPro" id="IPR029061">
    <property type="entry name" value="THDP-binding"/>
</dbReference>
<feature type="domain" description="Thiamine pyrophosphate enzyme central" evidence="14">
    <location>
        <begin position="195"/>
        <end position="330"/>
    </location>
</feature>
<dbReference type="InterPro" id="IPR029035">
    <property type="entry name" value="DHS-like_NAD/FAD-binding_dom"/>
</dbReference>
<dbReference type="InterPro" id="IPR039368">
    <property type="entry name" value="AHAS_TPP"/>
</dbReference>
<evidence type="ECO:0000259" key="14">
    <source>
        <dbReference type="Pfam" id="PF00205"/>
    </source>
</evidence>
<accession>A0A0F9W1Z9</accession>
<dbReference type="Pfam" id="PF00205">
    <property type="entry name" value="TPP_enzyme_M"/>
    <property type="match status" value="1"/>
</dbReference>
<dbReference type="PANTHER" id="PTHR18968:SF13">
    <property type="entry name" value="ACETOLACTATE SYNTHASE CATALYTIC SUBUNIT, MITOCHONDRIAL"/>
    <property type="match status" value="1"/>
</dbReference>
<evidence type="ECO:0000256" key="5">
    <source>
        <dbReference type="ARBA" id="ARBA00007812"/>
    </source>
</evidence>
<dbReference type="GO" id="GO:0005739">
    <property type="term" value="C:mitochondrion"/>
    <property type="evidence" value="ECO:0007669"/>
    <property type="project" value="TreeGrafter"/>
</dbReference>
<keyword evidence="8" id="KW-0808">Transferase</keyword>
<evidence type="ECO:0000256" key="9">
    <source>
        <dbReference type="ARBA" id="ARBA00022723"/>
    </source>
</evidence>
<comment type="pathway">
    <text evidence="4">Amino-acid biosynthesis; L-valine biosynthesis; L-valine from pyruvate: step 1/4.</text>
</comment>
<dbReference type="GO" id="GO:0050660">
    <property type="term" value="F:flavin adenine dinucleotide binding"/>
    <property type="evidence" value="ECO:0007669"/>
    <property type="project" value="InterPro"/>
</dbReference>
<dbReference type="EMBL" id="LAZR01000003">
    <property type="protein sequence ID" value="KKO11296.1"/>
    <property type="molecule type" value="Genomic_DNA"/>
</dbReference>
<dbReference type="FunFam" id="3.40.50.970:FF:000007">
    <property type="entry name" value="Acetolactate synthase"/>
    <property type="match status" value="1"/>
</dbReference>
<dbReference type="GO" id="GO:0009099">
    <property type="term" value="P:L-valine biosynthetic process"/>
    <property type="evidence" value="ECO:0007669"/>
    <property type="project" value="UniProtKB-UniPathway"/>
</dbReference>
<keyword evidence="12" id="KW-0100">Branched-chain amino acid biosynthesis</keyword>
<evidence type="ECO:0000256" key="2">
    <source>
        <dbReference type="ARBA" id="ARBA00001964"/>
    </source>
</evidence>
<dbReference type="GO" id="GO:0009097">
    <property type="term" value="P:isoleucine biosynthetic process"/>
    <property type="evidence" value="ECO:0007669"/>
    <property type="project" value="UniProtKB-UniPathway"/>
</dbReference>
<dbReference type="GO" id="GO:0000287">
    <property type="term" value="F:magnesium ion binding"/>
    <property type="evidence" value="ECO:0007669"/>
    <property type="project" value="InterPro"/>
</dbReference>
<dbReference type="Pfam" id="PF02776">
    <property type="entry name" value="TPP_enzyme_N"/>
    <property type="match status" value="1"/>
</dbReference>
<evidence type="ECO:0000256" key="13">
    <source>
        <dbReference type="RuleBase" id="RU362132"/>
    </source>
</evidence>
<dbReference type="GO" id="GO:0030976">
    <property type="term" value="F:thiamine pyrophosphate binding"/>
    <property type="evidence" value="ECO:0007669"/>
    <property type="project" value="InterPro"/>
</dbReference>
<evidence type="ECO:0000256" key="6">
    <source>
        <dbReference type="ARBA" id="ARBA00013145"/>
    </source>
</evidence>
<dbReference type="InterPro" id="IPR012000">
    <property type="entry name" value="Thiamin_PyroP_enz_cen_dom"/>
</dbReference>
<dbReference type="CDD" id="cd02015">
    <property type="entry name" value="TPP_AHAS"/>
    <property type="match status" value="1"/>
</dbReference>
<evidence type="ECO:0000256" key="12">
    <source>
        <dbReference type="ARBA" id="ARBA00023304"/>
    </source>
</evidence>
<comment type="cofactor">
    <cofactor evidence="1">
        <name>Mg(2+)</name>
        <dbReference type="ChEBI" id="CHEBI:18420"/>
    </cofactor>
</comment>
<feature type="domain" description="Thiamine pyrophosphate enzyme TPP-binding" evidence="15">
    <location>
        <begin position="385"/>
        <end position="532"/>
    </location>
</feature>
<evidence type="ECO:0000256" key="8">
    <source>
        <dbReference type="ARBA" id="ARBA00022679"/>
    </source>
</evidence>
<evidence type="ECO:0000256" key="11">
    <source>
        <dbReference type="ARBA" id="ARBA00023052"/>
    </source>
</evidence>
<organism evidence="17">
    <name type="scientific">marine sediment metagenome</name>
    <dbReference type="NCBI Taxonomy" id="412755"/>
    <lineage>
        <taxon>unclassified sequences</taxon>
        <taxon>metagenomes</taxon>
        <taxon>ecological metagenomes</taxon>
    </lineage>
</organism>
<dbReference type="InterPro" id="IPR012001">
    <property type="entry name" value="Thiamin_PyroP_enz_TPP-bd_dom"/>
</dbReference>
<dbReference type="Gene3D" id="3.40.50.970">
    <property type="match status" value="2"/>
</dbReference>
<dbReference type="InterPro" id="IPR011766">
    <property type="entry name" value="TPP_enzyme_TPP-bd"/>
</dbReference>
<dbReference type="UniPathway" id="UPA00049">
    <property type="reaction ID" value="UER00059"/>
</dbReference>
<dbReference type="SUPFAM" id="SSF52518">
    <property type="entry name" value="Thiamin diphosphate-binding fold (THDP-binding)"/>
    <property type="match status" value="2"/>
</dbReference>
<sequence length="559" mass="59728">MGLVGLNGAQMLHQLLLDQGVEVMFGFPGGTVLPIFDALYETPIHFVLSRHEQGAIHMADGYARSTGRVGVVLATSGPGATNLVTGLATANMDSVPLVAITGQVRSSLMGNDAFQEADTRGITRPVTKHNSLVADVADLGRVIREAFYIARTGRPGPVLVDITVDAAAAVVGAPPDLEMDLPGYDPAIRINPAEISAAADAINAARRPVLMAGGGVIQARASKALGRLIVKADIPVTTTLMGLGSIDEQDRLALGMLGMHGTATANYAVQECDCLISIGARFDDRVTGRLETFAPHAKIVHVDIDPTSIGKNVSVDVGVLGDAKDVVNRLLPKIRKTTRRAWPKKIRDWRARHPLTYKRSGSIKPQEVIARLGELTDHDAIVATGVGQHQMWAAQYYRWRRPRQIVTSGGLGTMGFGVPAAIGAAIGNPRRTVIDIDGDGSFAMTMVEVLTAVRYDVPVKFIVLNNGYLGMVRQWQELFFDRRYSSVTTASPSFAGVAEAFGARGITVDSRRHLDGALRDALAHKGPVVVDVHVEAEENVYPMVAAGKGLHEMQLGKLA</sequence>
<comment type="similarity">
    <text evidence="5 13">Belongs to the TPP enzyme family.</text>
</comment>
<comment type="cofactor">
    <cofactor evidence="2">
        <name>thiamine diphosphate</name>
        <dbReference type="ChEBI" id="CHEBI:58937"/>
    </cofactor>
</comment>
<feature type="domain" description="Thiamine pyrophosphate enzyme N-terminal TPP-binding" evidence="16">
    <location>
        <begin position="7"/>
        <end position="119"/>
    </location>
</feature>
<dbReference type="AlphaFoldDB" id="A0A0F9W1Z9"/>
<dbReference type="InterPro" id="IPR045229">
    <property type="entry name" value="TPP_enz"/>
</dbReference>
<evidence type="ECO:0000256" key="10">
    <source>
        <dbReference type="ARBA" id="ARBA00022842"/>
    </source>
</evidence>
<dbReference type="SUPFAM" id="SSF52467">
    <property type="entry name" value="DHS-like NAD/FAD-binding domain"/>
    <property type="match status" value="1"/>
</dbReference>
<dbReference type="Pfam" id="PF02775">
    <property type="entry name" value="TPP_enzyme_C"/>
    <property type="match status" value="1"/>
</dbReference>
<dbReference type="Gene3D" id="3.40.50.1220">
    <property type="entry name" value="TPP-binding domain"/>
    <property type="match status" value="1"/>
</dbReference>
<dbReference type="GO" id="GO:0005948">
    <property type="term" value="C:acetolactate synthase complex"/>
    <property type="evidence" value="ECO:0007669"/>
    <property type="project" value="TreeGrafter"/>
</dbReference>
<evidence type="ECO:0000256" key="7">
    <source>
        <dbReference type="ARBA" id="ARBA00022605"/>
    </source>
</evidence>
<dbReference type="PANTHER" id="PTHR18968">
    <property type="entry name" value="THIAMINE PYROPHOSPHATE ENZYMES"/>
    <property type="match status" value="1"/>
</dbReference>
<comment type="pathway">
    <text evidence="3">Amino-acid biosynthesis; L-isoleucine biosynthesis; L-isoleucine from 2-oxobutanoate: step 1/4.</text>
</comment>
<dbReference type="NCBIfam" id="TIGR00118">
    <property type="entry name" value="acolac_lg"/>
    <property type="match status" value="1"/>
</dbReference>
<name>A0A0F9W1Z9_9ZZZZ</name>
<dbReference type="UniPathway" id="UPA00047">
    <property type="reaction ID" value="UER00055"/>
</dbReference>
<evidence type="ECO:0000259" key="15">
    <source>
        <dbReference type="Pfam" id="PF02775"/>
    </source>
</evidence>
<evidence type="ECO:0000256" key="4">
    <source>
        <dbReference type="ARBA" id="ARBA00005025"/>
    </source>
</evidence>
<dbReference type="InterPro" id="IPR000399">
    <property type="entry name" value="TPP-bd_CS"/>
</dbReference>
<keyword evidence="7" id="KW-0028">Amino-acid biosynthesis</keyword>
<dbReference type="FunFam" id="3.40.50.1220:FF:000008">
    <property type="entry name" value="Acetolactate synthase"/>
    <property type="match status" value="1"/>
</dbReference>
<dbReference type="CDD" id="cd07035">
    <property type="entry name" value="TPP_PYR_POX_like"/>
    <property type="match status" value="1"/>
</dbReference>
<protein>
    <recommendedName>
        <fullName evidence="6">acetolactate synthase</fullName>
        <ecNumber evidence="6">2.2.1.6</ecNumber>
    </recommendedName>
</protein>
<dbReference type="EC" id="2.2.1.6" evidence="6"/>
<keyword evidence="11 13" id="KW-0786">Thiamine pyrophosphate</keyword>
<gene>
    <name evidence="17" type="ORF">LCGC14_0017760</name>
</gene>
<comment type="caution">
    <text evidence="17">The sequence shown here is derived from an EMBL/GenBank/DDBJ whole genome shotgun (WGS) entry which is preliminary data.</text>
</comment>
<evidence type="ECO:0000313" key="17">
    <source>
        <dbReference type="EMBL" id="KKO11296.1"/>
    </source>
</evidence>
<dbReference type="InterPro" id="IPR012846">
    <property type="entry name" value="Acetolactate_synth_lsu"/>
</dbReference>
<evidence type="ECO:0000256" key="3">
    <source>
        <dbReference type="ARBA" id="ARBA00004974"/>
    </source>
</evidence>
<evidence type="ECO:0000259" key="16">
    <source>
        <dbReference type="Pfam" id="PF02776"/>
    </source>
</evidence>